<keyword evidence="1 2" id="KW-0533">Nickel</keyword>
<dbReference type="EMBL" id="JBHSQH010000001">
    <property type="protein sequence ID" value="MFC5972741.1"/>
    <property type="molecule type" value="Genomic_DNA"/>
</dbReference>
<dbReference type="PANTHER" id="PTHR36566:SF1">
    <property type="entry name" value="PYRIDINIUM-3,5-BISTHIOCARBOXYLIC ACID MONONUCLEOTIDE NICKEL INSERTION PROTEIN"/>
    <property type="match status" value="1"/>
</dbReference>
<evidence type="ECO:0000256" key="2">
    <source>
        <dbReference type="HAMAP-Rule" id="MF_01074"/>
    </source>
</evidence>
<dbReference type="AlphaFoldDB" id="A0ABD5RQF3"/>
<dbReference type="PANTHER" id="PTHR36566">
    <property type="entry name" value="NICKEL INSERTION PROTEIN-RELATED"/>
    <property type="match status" value="1"/>
</dbReference>
<feature type="region of interest" description="Disordered" evidence="3">
    <location>
        <begin position="62"/>
        <end position="141"/>
    </location>
</feature>
<dbReference type="Pfam" id="PF01969">
    <property type="entry name" value="Ni_insertion"/>
    <property type="match status" value="1"/>
</dbReference>
<sequence>MRTLAFDGRMGASGDMLLGALLAAGADRSVLDPVEDALPVRYDVDETEKNGIVATRVVVRLTDQADEDGPTDDSPHDEGGGDGHDHHHHDDHEHGASQHHGRDHDGSHSDGSHDSHHGDPSDTHDHEDHHHDHAEGAGRLRTYPEVVELVEGMGLPPEVERDALAVFELLGEAEARVHGTDLDETHFHEVGADDAVADVVGVCLLLSDLGVDRVVTTPLATGGGEVSMSHGTYPVPTPATLNLAQDASWSLRGGPVEMELLTPTGAALLAHLAEGVEHLPPIDVASSGYGAGGYDVPEYPNVLRAVVGETRDGLRRESTRLLETNVDDVAPEVLGSLHDTLAEVGARDVSVLPTTMKKSRPGHLVKVVVSAEDAARVARRLAEETGTLGVRETGVRHRFVADRSFETVTLQVEGESYEVSVKVASAGDERFDVSAEFDDARAVARETGLPVREVLRRAEQAFETE</sequence>
<dbReference type="HAMAP" id="MF_01074">
    <property type="entry name" value="LarC"/>
    <property type="match status" value="1"/>
</dbReference>
<gene>
    <name evidence="4" type="primary">larC</name>
    <name evidence="4" type="ORF">ACFPYI_15495</name>
</gene>
<dbReference type="GO" id="GO:0016829">
    <property type="term" value="F:lyase activity"/>
    <property type="evidence" value="ECO:0007669"/>
    <property type="project" value="UniProtKB-UniRule"/>
</dbReference>
<organism evidence="4 5">
    <name type="scientific">Halomarina salina</name>
    <dbReference type="NCBI Taxonomy" id="1872699"/>
    <lineage>
        <taxon>Archaea</taxon>
        <taxon>Methanobacteriati</taxon>
        <taxon>Methanobacteriota</taxon>
        <taxon>Stenosarchaea group</taxon>
        <taxon>Halobacteria</taxon>
        <taxon>Halobacteriales</taxon>
        <taxon>Natronomonadaceae</taxon>
        <taxon>Halomarina</taxon>
    </lineage>
</organism>
<protein>
    <recommendedName>
        <fullName evidence="2">Putative nickel insertion protein</fullName>
    </recommendedName>
</protein>
<dbReference type="RefSeq" id="WP_247416497.1">
    <property type="nucleotide sequence ID" value="NZ_JALLGW010000001.1"/>
</dbReference>
<reference evidence="4 5" key="1">
    <citation type="journal article" date="2019" name="Int. J. Syst. Evol. Microbiol.">
        <title>The Global Catalogue of Microorganisms (GCM) 10K type strain sequencing project: providing services to taxonomists for standard genome sequencing and annotation.</title>
        <authorList>
            <consortium name="The Broad Institute Genomics Platform"/>
            <consortium name="The Broad Institute Genome Sequencing Center for Infectious Disease"/>
            <person name="Wu L."/>
            <person name="Ma J."/>
        </authorList>
    </citation>
    <scope>NUCLEOTIDE SEQUENCE [LARGE SCALE GENOMIC DNA]</scope>
    <source>
        <strain evidence="4 5">CGMCC 1.12543</strain>
    </source>
</reference>
<comment type="caution">
    <text evidence="4">The sequence shown here is derived from an EMBL/GenBank/DDBJ whole genome shotgun (WGS) entry which is preliminary data.</text>
</comment>
<dbReference type="Gene3D" id="3.30.70.1380">
    <property type="entry name" value="Transcriptional regulatory protein pf0864 domain like"/>
    <property type="match status" value="1"/>
</dbReference>
<dbReference type="Gene3D" id="3.10.20.300">
    <property type="entry name" value="mk0293 like domain"/>
    <property type="match status" value="1"/>
</dbReference>
<keyword evidence="2 4" id="KW-0456">Lyase</keyword>
<comment type="similarity">
    <text evidence="2">Belongs to the LarC family.</text>
</comment>
<proteinExistence type="inferred from homology"/>
<evidence type="ECO:0000256" key="1">
    <source>
        <dbReference type="ARBA" id="ARBA00022596"/>
    </source>
</evidence>
<dbReference type="InterPro" id="IPR002822">
    <property type="entry name" value="Ni_insertion"/>
</dbReference>
<keyword evidence="5" id="KW-1185">Reference proteome</keyword>
<feature type="compositionally biased region" description="Basic and acidic residues" evidence="3">
    <location>
        <begin position="73"/>
        <end position="138"/>
    </location>
</feature>
<dbReference type="GO" id="GO:0016151">
    <property type="term" value="F:nickel cation binding"/>
    <property type="evidence" value="ECO:0007669"/>
    <property type="project" value="UniProtKB-UniRule"/>
</dbReference>
<evidence type="ECO:0000313" key="4">
    <source>
        <dbReference type="EMBL" id="MFC5972741.1"/>
    </source>
</evidence>
<dbReference type="Proteomes" id="UP001596099">
    <property type="component" value="Unassembled WGS sequence"/>
</dbReference>
<name>A0ABD5RQF3_9EURY</name>
<dbReference type="NCBIfam" id="TIGR00299">
    <property type="entry name" value="nickel pincer cofactor biosynthesis protein LarC"/>
    <property type="match status" value="1"/>
</dbReference>
<accession>A0ABD5RQF3</accession>
<evidence type="ECO:0000313" key="5">
    <source>
        <dbReference type="Proteomes" id="UP001596099"/>
    </source>
</evidence>
<evidence type="ECO:0000256" key="3">
    <source>
        <dbReference type="SAM" id="MobiDB-lite"/>
    </source>
</evidence>